<protein>
    <submittedName>
        <fullName evidence="2">Uncharacterized protein</fullName>
    </submittedName>
</protein>
<dbReference type="Proteomes" id="UP000237684">
    <property type="component" value="Unassembled WGS sequence"/>
</dbReference>
<accession>A0A2S8SWT1</accession>
<dbReference type="EMBL" id="NIGF01000001">
    <property type="protein sequence ID" value="PQV65266.1"/>
    <property type="molecule type" value="Genomic_DNA"/>
</dbReference>
<keyword evidence="3" id="KW-1185">Reference proteome</keyword>
<keyword evidence="1" id="KW-0175">Coiled coil</keyword>
<dbReference type="OrthoDB" id="856045at2"/>
<comment type="caution">
    <text evidence="2">The sequence shown here is derived from an EMBL/GenBank/DDBJ whole genome shotgun (WGS) entry which is preliminary data.</text>
</comment>
<dbReference type="InParanoid" id="A0A2S8SWT1"/>
<proteinExistence type="predicted"/>
<evidence type="ECO:0000313" key="2">
    <source>
        <dbReference type="EMBL" id="PQV65266.1"/>
    </source>
</evidence>
<dbReference type="AlphaFoldDB" id="A0A2S8SWT1"/>
<gene>
    <name evidence="2" type="ORF">B1R32_1013</name>
</gene>
<name>A0A2S8SWT1_9BACT</name>
<sequence>MPVLPLSDFVAVRPRFGRSVHLERDGAAFSFGRGGKADVASPYHFTPSVREALAAFALGLETPAERAVTLVGPYGAGKSAFAVFLLRLLGENRSPALDLLRSHDPDLAARFESKHPFLVVRLVGSRSSLTSALRDALENALASSAPEVLDQLKSQNAGLREANIAPRAVADAFCDAARLVRQAPHPYVGLLVVVDELGKFLEFAATHPREGDVFVLQELAEGAARSGKNPVLVLGLLHQNPEAYASRLSRSQQVEWTKVAQRFRQITLFPSDIERMDMVGRALEHKEELHLNGQFEPLVRACAPFAPAGLGTRFEALAQAAFPLHPLTLLALPALFRRAGQSHRSLFNFLNGEEPGALGRFLREQSYDPKNPTLFTVDGLFDYARDVLLLGWSDASARPWIEAVETVERATHHDPALSPMAIAVVKAIGLLSYLHDERLPASRDVLRAALSEKGSDDLNATLAELEAEKLVVWSRARGRYRLWEGGDIDIDAEIALARASLTGDTTIRAATDATLCPLPRLSARRHSFQTGTLRGVPVLTIRARDLSTAIENLDEELGVLLALAENENDREEAEALAAQLKASHILVGLALESDALRDAAAEIAACEAVAQGVSDLDGDRAARRELDLRRAEAETLFREETGRLFSPLLGHVSTEMSGGVRSQSTIWWHGGQVVTLDSPRHMSAFLSEMADKTFWATPILRNELLNRRQLSSAGASARRALLTAMLERPEQELLGFSGFPPERSMYQCALEATELHKLVDEGWKFCAPPVDHPTRLRPVWDEMEKLIFTTPPREIPIEELFSALRKPPFGVSEGALPVLLAAFLRVHENETTLYEAGAFKPEIKAADWEMLTRRPDKFAVAGCRVEGARRAVVERLAQSLGETADVVPLVRRILKMTLSFPEFAWKTRELPVGVLNLRAAIERARSPERFLFEEVPIALGLLPLGEGEDQSEVEVFFQALNTALSQWNDAAPQAVARARDQILEACGFSIGEDGWRALRDEAAMWSGKIVHPLLVPFFNRLVGDSDAAALDGVLALIAHRPARTWSDSDVTRFPELVAPIAAALQEVRHQHQSARQTPSTSPSSLAPIAAGSSEIIPSLLAELAAPIDLASEEQESVRQLIKRLEKNLRDKDGIPYSSRIVRSALEVLLSKI</sequence>
<evidence type="ECO:0000256" key="1">
    <source>
        <dbReference type="SAM" id="Coils"/>
    </source>
</evidence>
<organism evidence="2 3">
    <name type="scientific">Abditibacterium utsteinense</name>
    <dbReference type="NCBI Taxonomy" id="1960156"/>
    <lineage>
        <taxon>Bacteria</taxon>
        <taxon>Pseudomonadati</taxon>
        <taxon>Abditibacteriota</taxon>
        <taxon>Abditibacteriia</taxon>
        <taxon>Abditibacteriales</taxon>
        <taxon>Abditibacteriaceae</taxon>
        <taxon>Abditibacterium</taxon>
    </lineage>
</organism>
<dbReference type="RefSeq" id="WP_105482022.1">
    <property type="nucleotide sequence ID" value="NZ_NIGF01000001.1"/>
</dbReference>
<evidence type="ECO:0000313" key="3">
    <source>
        <dbReference type="Proteomes" id="UP000237684"/>
    </source>
</evidence>
<reference evidence="2 3" key="1">
    <citation type="journal article" date="2018" name="Syst. Appl. Microbiol.">
        <title>Abditibacterium utsteinense sp. nov., the first cultivated member of candidate phylum FBP, isolated from ice-free Antarctic soil samples.</title>
        <authorList>
            <person name="Tahon G."/>
            <person name="Tytgat B."/>
            <person name="Lebbe L."/>
            <person name="Carlier A."/>
            <person name="Willems A."/>
        </authorList>
    </citation>
    <scope>NUCLEOTIDE SEQUENCE [LARGE SCALE GENOMIC DNA]</scope>
    <source>
        <strain evidence="2 3">LMG 29911</strain>
    </source>
</reference>
<feature type="coiled-coil region" evidence="1">
    <location>
        <begin position="550"/>
        <end position="583"/>
    </location>
</feature>